<proteinExistence type="predicted"/>
<name>A0A6M0M8R4_9LACT</name>
<dbReference type="CDD" id="cd00093">
    <property type="entry name" value="HTH_XRE"/>
    <property type="match status" value="1"/>
</dbReference>
<dbReference type="AlphaFoldDB" id="A0A6M0M8R4"/>
<reference evidence="2 3" key="1">
    <citation type="submission" date="2019-12" db="EMBL/GenBank/DDBJ databases">
        <title>Draft Genome Sequences of L. lactis strains MS22333, MS22334, MS22336, and MS22337, Isolated from Spontaneous Fermented Camel Milk in Ethiopia.</title>
        <authorList>
            <person name="Bragason E."/>
            <person name="Hansen E.B."/>
            <person name="Guya M.E."/>
            <person name="Berhe T."/>
        </authorList>
    </citation>
    <scope>NUCLEOTIDE SEQUENCE [LARGE SCALE GENOMIC DNA]</scope>
    <source>
        <strain evidence="2 3">MS22336</strain>
    </source>
</reference>
<evidence type="ECO:0000259" key="1">
    <source>
        <dbReference type="PROSITE" id="PS50943"/>
    </source>
</evidence>
<dbReference type="InterPro" id="IPR001387">
    <property type="entry name" value="Cro/C1-type_HTH"/>
</dbReference>
<dbReference type="GO" id="GO:0003677">
    <property type="term" value="F:DNA binding"/>
    <property type="evidence" value="ECO:0007669"/>
    <property type="project" value="InterPro"/>
</dbReference>
<evidence type="ECO:0000313" key="3">
    <source>
        <dbReference type="Proteomes" id="UP000477402"/>
    </source>
</evidence>
<dbReference type="SMART" id="SM00530">
    <property type="entry name" value="HTH_XRE"/>
    <property type="match status" value="1"/>
</dbReference>
<accession>A0A6M0M8R4</accession>
<evidence type="ECO:0000313" key="2">
    <source>
        <dbReference type="EMBL" id="NEX55781.1"/>
    </source>
</evidence>
<organism evidence="2 3">
    <name type="scientific">Lactococcus lactis</name>
    <dbReference type="NCBI Taxonomy" id="1358"/>
    <lineage>
        <taxon>Bacteria</taxon>
        <taxon>Bacillati</taxon>
        <taxon>Bacillota</taxon>
        <taxon>Bacilli</taxon>
        <taxon>Lactobacillales</taxon>
        <taxon>Streptococcaceae</taxon>
        <taxon>Lactococcus</taxon>
    </lineage>
</organism>
<dbReference type="InterPro" id="IPR010982">
    <property type="entry name" value="Lambda_DNA-bd_dom_sf"/>
</dbReference>
<dbReference type="SUPFAM" id="SSF47413">
    <property type="entry name" value="lambda repressor-like DNA-binding domains"/>
    <property type="match status" value="1"/>
</dbReference>
<protein>
    <submittedName>
        <fullName evidence="2">Helix-turn-helix domain-containing protein</fullName>
    </submittedName>
</protein>
<dbReference type="Pfam" id="PF01381">
    <property type="entry name" value="HTH_3"/>
    <property type="match status" value="1"/>
</dbReference>
<comment type="caution">
    <text evidence="2">The sequence shown here is derived from an EMBL/GenBank/DDBJ whole genome shotgun (WGS) entry which is preliminary data.</text>
</comment>
<dbReference type="Proteomes" id="UP000477402">
    <property type="component" value="Unassembled WGS sequence"/>
</dbReference>
<sequence>MTIFERIKELADKQGKSLQKVSEELGFSSNYLYQLKRQTPAADKLALIADYFNVSVDYLMGRSDYTDNSIIIDKTLKFLREQWSDKDSELEYPEEIENLSDYDKLTVELAESFMILQTVFEQSNTDQRKLLNEWISRISIFFLQFGAIDDKSDKVEKEVFDKFNSLFEIAFKFLSQGYINNGKYTSMNYDELLGKLNHTAIDFIKVKEQLDVRSKEKFDQLQKLHEIKSDTD</sequence>
<dbReference type="Gene3D" id="1.10.260.40">
    <property type="entry name" value="lambda repressor-like DNA-binding domains"/>
    <property type="match status" value="1"/>
</dbReference>
<dbReference type="PROSITE" id="PS50943">
    <property type="entry name" value="HTH_CROC1"/>
    <property type="match status" value="1"/>
</dbReference>
<gene>
    <name evidence="2" type="ORF">GTP08_08810</name>
</gene>
<dbReference type="EMBL" id="WWDJ01000062">
    <property type="protein sequence ID" value="NEX55781.1"/>
    <property type="molecule type" value="Genomic_DNA"/>
</dbReference>
<feature type="domain" description="HTH cro/C1-type" evidence="1">
    <location>
        <begin position="7"/>
        <end position="59"/>
    </location>
</feature>